<feature type="signal peptide" evidence="1">
    <location>
        <begin position="1"/>
        <end position="24"/>
    </location>
</feature>
<dbReference type="PATRIC" id="fig|314722.6.peg.1667"/>
<sequence>MSRTSLCRNTILLALLAGAPGVAAAVEPLDTVNFSIGSYVSRFDTELRADGRLTDGTSIDLRRDLGLDPDDTIAFARLSWRPFDRHEFGLSYFRNDVDVERRLQRDIVFEDQVYEASATVRATYDLKSIEAYYVWWAFSSENWALGPRLGLTVYQVELGLDLVLDVNGNPVGSGALEDSFNGDLPAPTLGASWRWTPGEHWRISADAGWLSTEINNIDGTVSYARLGVEWHPWQHAGLMLDYNVMDIRASTERRHFTGHLDMRNSGLRVGLIVRY</sequence>
<name>A0A0E3UMX1_9GAMM</name>
<reference evidence="2 3" key="1">
    <citation type="journal article" date="2015" name="Genome Announc.">
        <title>Complete Genome Sequence of Pseudoxanthomonas suwonensis Strain J1, a Cellulose-Degrading Bacterium Isolated from Leaf- and Wood-Enriched Soil.</title>
        <authorList>
            <person name="Hou L."/>
            <person name="Jiang J."/>
            <person name="Xu Z."/>
            <person name="Zhou Y."/>
            <person name="Leung F.C."/>
        </authorList>
    </citation>
    <scope>NUCLEOTIDE SEQUENCE [LARGE SCALE GENOMIC DNA]</scope>
    <source>
        <strain evidence="2 3">J1</strain>
    </source>
</reference>
<evidence type="ECO:0000256" key="1">
    <source>
        <dbReference type="SAM" id="SignalP"/>
    </source>
</evidence>
<dbReference type="SUPFAM" id="SSF103515">
    <property type="entry name" value="Autotransporter"/>
    <property type="match status" value="1"/>
</dbReference>
<dbReference type="KEGG" id="psuw:WQ53_07780"/>
<keyword evidence="1" id="KW-0732">Signal</keyword>
<dbReference type="AlphaFoldDB" id="A0A0E3UMX1"/>
<organism evidence="2 3">
    <name type="scientific">Pseudoxanthomonas suwonensis</name>
    <dbReference type="NCBI Taxonomy" id="314722"/>
    <lineage>
        <taxon>Bacteria</taxon>
        <taxon>Pseudomonadati</taxon>
        <taxon>Pseudomonadota</taxon>
        <taxon>Gammaproteobacteria</taxon>
        <taxon>Lysobacterales</taxon>
        <taxon>Lysobacteraceae</taxon>
        <taxon>Pseudoxanthomonas</taxon>
    </lineage>
</organism>
<dbReference type="InterPro" id="IPR036709">
    <property type="entry name" value="Autotransporte_beta_dom_sf"/>
</dbReference>
<dbReference type="OrthoDB" id="8716343at2"/>
<dbReference type="Proteomes" id="UP000033067">
    <property type="component" value="Chromosome"/>
</dbReference>
<feature type="chain" id="PRO_5002412805" description="Outer membrane protein beta-barrel domain-containing protein" evidence="1">
    <location>
        <begin position="25"/>
        <end position="275"/>
    </location>
</feature>
<protein>
    <recommendedName>
        <fullName evidence="4">Outer membrane protein beta-barrel domain-containing protein</fullName>
    </recommendedName>
</protein>
<evidence type="ECO:0000313" key="2">
    <source>
        <dbReference type="EMBL" id="AKC86676.1"/>
    </source>
</evidence>
<evidence type="ECO:0008006" key="4">
    <source>
        <dbReference type="Google" id="ProtNLM"/>
    </source>
</evidence>
<proteinExistence type="predicted"/>
<evidence type="ECO:0000313" key="3">
    <source>
        <dbReference type="Proteomes" id="UP000033067"/>
    </source>
</evidence>
<keyword evidence="3" id="KW-1185">Reference proteome</keyword>
<accession>A0A0E3UMX1</accession>
<dbReference type="RefSeq" id="WP_052631614.1">
    <property type="nucleotide sequence ID" value="NZ_CP011144.1"/>
</dbReference>
<dbReference type="EMBL" id="CP011144">
    <property type="protein sequence ID" value="AKC86676.1"/>
    <property type="molecule type" value="Genomic_DNA"/>
</dbReference>
<gene>
    <name evidence="2" type="ORF">WQ53_07780</name>
</gene>